<sequence>MFKELVESLIKQKLTIATYESLTGGLFTSLLTDVPHASLTVKGSLVTYTNAIKVQVGHVNAETIDQYGVVSAETAFAMAQACQKLFASDISVSFTGNAGPGVLDNLPVGVVYCCICYNDKTYPLAFNFNPTLTRGEIKLAVCQAVCKELLKIVEKIKGKS</sequence>
<feature type="domain" description="CinA C-terminal" evidence="1">
    <location>
        <begin position="3"/>
        <end position="151"/>
    </location>
</feature>
<keyword evidence="3" id="KW-1185">Reference proteome</keyword>
<evidence type="ECO:0000259" key="1">
    <source>
        <dbReference type="Pfam" id="PF02464"/>
    </source>
</evidence>
<reference evidence="2 3" key="1">
    <citation type="journal article" date="2015" name="Genome Biol. Evol.">
        <title>Found and Lost: The Fates of Horizontally Acquired Genes in Arthropod-Symbiotic Spiroplasma.</title>
        <authorList>
            <person name="Lo W.S."/>
            <person name="Gasparich G.E."/>
            <person name="Kuo C.H."/>
        </authorList>
    </citation>
    <scope>NUCLEOTIDE SEQUENCE [LARGE SCALE GENOMIC DNA]</scope>
    <source>
        <strain evidence="3">TDA-040725-5</strain>
    </source>
</reference>
<dbReference type="InterPro" id="IPR036653">
    <property type="entry name" value="CinA-like_C"/>
</dbReference>
<dbReference type="RefSeq" id="WP_047791702.1">
    <property type="nucleotide sequence ID" value="NZ_CP011856.1"/>
</dbReference>
<reference evidence="3" key="2">
    <citation type="submission" date="2015-06" db="EMBL/GenBank/DDBJ databases">
        <title>Complete genome sequence of Spiroplasma eriocheiris TDA-040725-5 (DSM 21848).</title>
        <authorList>
            <person name="Lo W.-S."/>
            <person name="Kuo C.-H."/>
        </authorList>
    </citation>
    <scope>NUCLEOTIDE SEQUENCE [LARGE SCALE GENOMIC DNA]</scope>
    <source>
        <strain evidence="3">TDA-040725-5</strain>
    </source>
</reference>
<dbReference type="Gene3D" id="3.90.950.20">
    <property type="entry name" value="CinA-like"/>
    <property type="match status" value="1"/>
</dbReference>
<accession>A0A0H3XI41</accession>
<organism evidence="2 3">
    <name type="scientific">Spiroplasma eriocheiris</name>
    <dbReference type="NCBI Taxonomy" id="315358"/>
    <lineage>
        <taxon>Bacteria</taxon>
        <taxon>Bacillati</taxon>
        <taxon>Mycoplasmatota</taxon>
        <taxon>Mollicutes</taxon>
        <taxon>Entomoplasmatales</taxon>
        <taxon>Spiroplasmataceae</taxon>
        <taxon>Spiroplasma</taxon>
    </lineage>
</organism>
<dbReference type="AlphaFoldDB" id="A0A0H3XI41"/>
<dbReference type="EMBL" id="CP011856">
    <property type="protein sequence ID" value="AKM54503.1"/>
    <property type="molecule type" value="Genomic_DNA"/>
</dbReference>
<proteinExistence type="predicted"/>
<dbReference type="STRING" id="315358.SERIO_v1c09450"/>
<dbReference type="InterPro" id="IPR008136">
    <property type="entry name" value="CinA_C"/>
</dbReference>
<dbReference type="Pfam" id="PF02464">
    <property type="entry name" value="CinA"/>
    <property type="match status" value="1"/>
</dbReference>
<name>A0A0H3XI41_9MOLU</name>
<dbReference type="NCBIfam" id="TIGR00199">
    <property type="entry name" value="PncC_domain"/>
    <property type="match status" value="1"/>
</dbReference>
<dbReference type="KEGG" id="seri:SERIO_v1c09450"/>
<evidence type="ECO:0000313" key="2">
    <source>
        <dbReference type="EMBL" id="AKM54503.1"/>
    </source>
</evidence>
<protein>
    <submittedName>
        <fullName evidence="2">Competence damage-inducible protein A</fullName>
    </submittedName>
</protein>
<dbReference type="PATRIC" id="fig|743698.3.peg.954"/>
<evidence type="ECO:0000313" key="3">
    <source>
        <dbReference type="Proteomes" id="UP000035661"/>
    </source>
</evidence>
<gene>
    <name evidence="2" type="primary">cinA</name>
    <name evidence="2" type="ORF">SERIO_v1c09450</name>
</gene>
<dbReference type="Proteomes" id="UP000035661">
    <property type="component" value="Chromosome"/>
</dbReference>
<dbReference type="SUPFAM" id="SSF142433">
    <property type="entry name" value="CinA-like"/>
    <property type="match status" value="1"/>
</dbReference>